<dbReference type="PANTHER" id="PTHR40661:SF3">
    <property type="entry name" value="FELS-1 PROPHAGE TRANSCRIPTIONAL REGULATOR"/>
    <property type="match status" value="1"/>
</dbReference>
<sequence length="219" mass="25259">MKSLKEWYSAKELEGIDGLPNLATNITRKAKTEKWIKRERAVQGGGYEYHYSSLPEETQKQLGFKPCKQLKASSSIFETVKDMQICNGELKENEYAFRSDWLAKKGLDHTKLAIMRMKDDTMEPTICKGDTLLVSTFFHWVGNNIKQGLEQSEIDDLIDGLYVVRINDRLSIKRLQIDIQGNFKIICDNPLYENIEITKADFNPSIVVGRLEWLGRTFE</sequence>
<dbReference type="SUPFAM" id="SSF51306">
    <property type="entry name" value="LexA/Signal peptidase"/>
    <property type="match status" value="1"/>
</dbReference>
<feature type="domain" description="HTH Mu-type" evidence="4">
    <location>
        <begin position="4"/>
        <end position="70"/>
    </location>
</feature>
<dbReference type="InterPro" id="IPR009061">
    <property type="entry name" value="DNA-bd_dom_put_sf"/>
</dbReference>
<name>A0AAJ6P360_9PAST</name>
<keyword evidence="3" id="KW-0804">Transcription</keyword>
<dbReference type="EMBL" id="JASAYT010000026">
    <property type="protein sequence ID" value="MDP8175414.1"/>
    <property type="molecule type" value="Genomic_DNA"/>
</dbReference>
<keyword evidence="1" id="KW-0805">Transcription regulation</keyword>
<evidence type="ECO:0000256" key="2">
    <source>
        <dbReference type="ARBA" id="ARBA00023125"/>
    </source>
</evidence>
<evidence type="ECO:0000313" key="6">
    <source>
        <dbReference type="Proteomes" id="UP001231736"/>
    </source>
</evidence>
<dbReference type="GO" id="GO:0003677">
    <property type="term" value="F:DNA binding"/>
    <property type="evidence" value="ECO:0007669"/>
    <property type="project" value="UniProtKB-KW"/>
</dbReference>
<evidence type="ECO:0000256" key="1">
    <source>
        <dbReference type="ARBA" id="ARBA00023015"/>
    </source>
</evidence>
<evidence type="ECO:0000313" key="5">
    <source>
        <dbReference type="EMBL" id="MDP8175414.1"/>
    </source>
</evidence>
<dbReference type="InterPro" id="IPR039418">
    <property type="entry name" value="LexA-like"/>
</dbReference>
<accession>A0AAJ6P360</accession>
<dbReference type="SUPFAM" id="SSF46955">
    <property type="entry name" value="Putative DNA-binding domain"/>
    <property type="match status" value="1"/>
</dbReference>
<evidence type="ECO:0000259" key="4">
    <source>
        <dbReference type="PROSITE" id="PS51702"/>
    </source>
</evidence>
<dbReference type="AlphaFoldDB" id="A0AAJ6P360"/>
<dbReference type="CDD" id="cd06529">
    <property type="entry name" value="S24_LexA-like"/>
    <property type="match status" value="1"/>
</dbReference>
<dbReference type="PANTHER" id="PTHR40661">
    <property type="match status" value="1"/>
</dbReference>
<organism evidence="5 6">
    <name type="scientific">Phocoenobacter skyensis</name>
    <dbReference type="NCBI Taxonomy" id="97481"/>
    <lineage>
        <taxon>Bacteria</taxon>
        <taxon>Pseudomonadati</taxon>
        <taxon>Pseudomonadota</taxon>
        <taxon>Gammaproteobacteria</taxon>
        <taxon>Pasteurellales</taxon>
        <taxon>Pasteurellaceae</taxon>
        <taxon>Phocoenobacter</taxon>
    </lineage>
</organism>
<dbReference type="InterPro" id="IPR036286">
    <property type="entry name" value="LexA/Signal_pep-like_sf"/>
</dbReference>
<protein>
    <submittedName>
        <fullName evidence="5">DNA-binding protein</fullName>
    </submittedName>
</protein>
<keyword evidence="2 5" id="KW-0238">DNA-binding</keyword>
<dbReference type="Gene3D" id="2.10.109.10">
    <property type="entry name" value="Umud Fragment, subunit A"/>
    <property type="match status" value="1"/>
</dbReference>
<dbReference type="InterPro" id="IPR036388">
    <property type="entry name" value="WH-like_DNA-bd_sf"/>
</dbReference>
<evidence type="ECO:0000256" key="3">
    <source>
        <dbReference type="ARBA" id="ARBA00023163"/>
    </source>
</evidence>
<dbReference type="Proteomes" id="UP001231736">
    <property type="component" value="Unassembled WGS sequence"/>
</dbReference>
<dbReference type="InterPro" id="IPR003314">
    <property type="entry name" value="Mu-type_HTH"/>
</dbReference>
<dbReference type="PROSITE" id="PS51702">
    <property type="entry name" value="HTH_MU"/>
    <property type="match status" value="1"/>
</dbReference>
<dbReference type="InterPro" id="IPR015927">
    <property type="entry name" value="Peptidase_S24_S26A/B/C"/>
</dbReference>
<dbReference type="Gene3D" id="1.10.10.10">
    <property type="entry name" value="Winged helix-like DNA-binding domain superfamily/Winged helix DNA-binding domain"/>
    <property type="match status" value="1"/>
</dbReference>
<comment type="caution">
    <text evidence="5">The sequence shown here is derived from an EMBL/GenBank/DDBJ whole genome shotgun (WGS) entry which is preliminary data.</text>
</comment>
<dbReference type="Pfam" id="PF00717">
    <property type="entry name" value="Peptidase_S24"/>
    <property type="match status" value="1"/>
</dbReference>
<gene>
    <name evidence="5" type="ORF">QJU97_08090</name>
</gene>
<proteinExistence type="predicted"/>
<dbReference type="RefSeq" id="WP_306376321.1">
    <property type="nucleotide sequence ID" value="NZ_JASAYT010000026.1"/>
</dbReference>
<reference evidence="5" key="1">
    <citation type="journal article" date="2023" name="Front. Microbiol.">
        <title>Phylogeography and host specificity of Pasteurellaceae pathogenic to sea-farmed fish in the north-east Atlantic.</title>
        <authorList>
            <person name="Gulla S."/>
            <person name="Colquhoun D.J."/>
            <person name="Olsen A.B."/>
            <person name="Spilsberg B."/>
            <person name="Lagesen K."/>
            <person name="Aakesson C.P."/>
            <person name="Strom S."/>
            <person name="Manji F."/>
            <person name="Birkbeck T.H."/>
            <person name="Nilsen H.K."/>
        </authorList>
    </citation>
    <scope>NUCLEOTIDE SEQUENCE</scope>
    <source>
        <strain evidence="5">98B1</strain>
    </source>
</reference>
<dbReference type="Pfam" id="PF02316">
    <property type="entry name" value="HTH_Tnp_Mu_1"/>
    <property type="match status" value="1"/>
</dbReference>